<dbReference type="PRINTS" id="PR00420">
    <property type="entry name" value="RNGMNOXGNASE"/>
</dbReference>
<dbReference type="Proteomes" id="UP001242480">
    <property type="component" value="Unassembled WGS sequence"/>
</dbReference>
<accession>A0ABU0JDD4</accession>
<dbReference type="InterPro" id="IPR002938">
    <property type="entry name" value="FAD-bd"/>
</dbReference>
<dbReference type="Gene3D" id="3.30.70.2450">
    <property type="match status" value="1"/>
</dbReference>
<protein>
    <submittedName>
        <fullName evidence="5">2-polyprenyl-6-methoxyphenol hydroxylase-like FAD-dependent oxidoreductase</fullName>
    </submittedName>
</protein>
<reference evidence="5 6" key="1">
    <citation type="submission" date="2023-07" db="EMBL/GenBank/DDBJ databases">
        <title>Genomic Encyclopedia of Type Strains, Phase IV (KMG-IV): sequencing the most valuable type-strain genomes for metagenomic binning, comparative biology and taxonomic classification.</title>
        <authorList>
            <person name="Goeker M."/>
        </authorList>
    </citation>
    <scope>NUCLEOTIDE SEQUENCE [LARGE SCALE GENOMIC DNA]</scope>
    <source>
        <strain evidence="5 6">DSM 19619</strain>
    </source>
</reference>
<keyword evidence="3" id="KW-0274">FAD</keyword>
<dbReference type="RefSeq" id="WP_307278862.1">
    <property type="nucleotide sequence ID" value="NZ_JAUSVX010000011.1"/>
</dbReference>
<comment type="caution">
    <text evidence="5">The sequence shown here is derived from an EMBL/GenBank/DDBJ whole genome shotgun (WGS) entry which is preliminary data.</text>
</comment>
<dbReference type="PANTHER" id="PTHR43004:SF19">
    <property type="entry name" value="BINDING MONOOXYGENASE, PUTATIVE (JCVI)-RELATED"/>
    <property type="match status" value="1"/>
</dbReference>
<dbReference type="Pfam" id="PF01494">
    <property type="entry name" value="FAD_binding_3"/>
    <property type="match status" value="1"/>
</dbReference>
<dbReference type="Gene3D" id="3.40.30.120">
    <property type="match status" value="1"/>
</dbReference>
<evidence type="ECO:0000313" key="6">
    <source>
        <dbReference type="Proteomes" id="UP001242480"/>
    </source>
</evidence>
<evidence type="ECO:0000256" key="3">
    <source>
        <dbReference type="ARBA" id="ARBA00022827"/>
    </source>
</evidence>
<gene>
    <name evidence="5" type="ORF">QO011_005310</name>
</gene>
<evidence type="ECO:0000256" key="1">
    <source>
        <dbReference type="ARBA" id="ARBA00001974"/>
    </source>
</evidence>
<evidence type="ECO:0000313" key="5">
    <source>
        <dbReference type="EMBL" id="MDQ0472281.1"/>
    </source>
</evidence>
<dbReference type="InterPro" id="IPR050641">
    <property type="entry name" value="RIFMO-like"/>
</dbReference>
<evidence type="ECO:0000256" key="2">
    <source>
        <dbReference type="ARBA" id="ARBA00022630"/>
    </source>
</evidence>
<keyword evidence="2" id="KW-0285">Flavoprotein</keyword>
<evidence type="ECO:0000259" key="4">
    <source>
        <dbReference type="Pfam" id="PF01494"/>
    </source>
</evidence>
<dbReference type="InterPro" id="IPR036188">
    <property type="entry name" value="FAD/NAD-bd_sf"/>
</dbReference>
<dbReference type="Gene3D" id="3.50.50.60">
    <property type="entry name" value="FAD/NAD(P)-binding domain"/>
    <property type="match status" value="1"/>
</dbReference>
<dbReference type="EMBL" id="JAUSVX010000011">
    <property type="protein sequence ID" value="MDQ0472281.1"/>
    <property type="molecule type" value="Genomic_DNA"/>
</dbReference>
<organism evidence="5 6">
    <name type="scientific">Labrys wisconsinensis</name>
    <dbReference type="NCBI Taxonomy" id="425677"/>
    <lineage>
        <taxon>Bacteria</taxon>
        <taxon>Pseudomonadati</taxon>
        <taxon>Pseudomonadota</taxon>
        <taxon>Alphaproteobacteria</taxon>
        <taxon>Hyphomicrobiales</taxon>
        <taxon>Xanthobacteraceae</taxon>
        <taxon>Labrys</taxon>
    </lineage>
</organism>
<feature type="domain" description="FAD-binding" evidence="4">
    <location>
        <begin position="7"/>
        <end position="345"/>
    </location>
</feature>
<keyword evidence="6" id="KW-1185">Reference proteome</keyword>
<dbReference type="SUPFAM" id="SSF51905">
    <property type="entry name" value="FAD/NAD(P)-binding domain"/>
    <property type="match status" value="1"/>
</dbReference>
<name>A0ABU0JDD4_9HYPH</name>
<dbReference type="PANTHER" id="PTHR43004">
    <property type="entry name" value="TRK SYSTEM POTASSIUM UPTAKE PROTEIN"/>
    <property type="match status" value="1"/>
</dbReference>
<comment type="cofactor">
    <cofactor evidence="1">
        <name>FAD</name>
        <dbReference type="ChEBI" id="CHEBI:57692"/>
    </cofactor>
</comment>
<sequence>MADATSTPLLIAGAGPTGLSLAIMLRLHGIAVRIVDRNAAPATVSKALAVWSGSLEALQAMGVVEQFLADGVRLHGLVVGDGGRQLATLAVGEGIDSPYPYPLLLPQSRTEAILAARLAVLGTEVERGVELAGLAQDGAGVTATLKRADGTEEETRVRYLVGADGARSTVRRALAIDFEGYTEPQMFVLGDVRIDGGGLDRRSIYIWWHNGSTVALFPFEDHVWRIFTTRPDADDASQPTLEELQGQMDRHGPPGTRLGDPSWLSTFRTNERLAARYRVGRVFLAGDAAHIHSPAGGQGMNTGIQDAVNLGWKLGHVLQGRGNAEILLESYEAERRPIAREVIRSSAQRLHVAFAGGTVARLARDLAVTIIGKLPAAQRQLQLQLSETDIVYHDGPLVALGNPPRRPARTDVGTRALDAPLAEPGTGAQGTLWPQLGATHHTLLLFYDGACPPALGSLTDGLGSALVQIALDARSDPHQAVRKRYRVDGPGWVLLRPDQVVAARGDAEDLDLLADYVAQVIRPAAV</sequence>
<proteinExistence type="predicted"/>